<dbReference type="Gramene" id="TuG1812G0400003822.01.T02">
    <property type="protein sequence ID" value="TuG1812G0400003822.01.T02"/>
    <property type="gene ID" value="TuG1812G0400003822.01"/>
</dbReference>
<evidence type="ECO:0000313" key="3">
    <source>
        <dbReference type="Proteomes" id="UP000015106"/>
    </source>
</evidence>
<reference evidence="2" key="3">
    <citation type="submission" date="2022-06" db="UniProtKB">
        <authorList>
            <consortium name="EnsemblPlants"/>
        </authorList>
    </citation>
    <scope>IDENTIFICATION</scope>
</reference>
<feature type="compositionally biased region" description="Polar residues" evidence="1">
    <location>
        <begin position="54"/>
        <end position="63"/>
    </location>
</feature>
<feature type="region of interest" description="Disordered" evidence="1">
    <location>
        <begin position="13"/>
        <end position="73"/>
    </location>
</feature>
<accession>A0A8R7UA64</accession>
<dbReference type="EnsemblPlants" id="TuG1812G0400003822.01.T02">
    <property type="protein sequence ID" value="TuG1812G0400003822.01.T02"/>
    <property type="gene ID" value="TuG1812G0400003822.01"/>
</dbReference>
<reference evidence="2" key="2">
    <citation type="submission" date="2018-03" db="EMBL/GenBank/DDBJ databases">
        <title>The Triticum urartu genome reveals the dynamic nature of wheat genome evolution.</title>
        <authorList>
            <person name="Ling H."/>
            <person name="Ma B."/>
            <person name="Shi X."/>
            <person name="Liu H."/>
            <person name="Dong L."/>
            <person name="Sun H."/>
            <person name="Cao Y."/>
            <person name="Gao Q."/>
            <person name="Zheng S."/>
            <person name="Li Y."/>
            <person name="Yu Y."/>
            <person name="Du H."/>
            <person name="Qi M."/>
            <person name="Li Y."/>
            <person name="Yu H."/>
            <person name="Cui Y."/>
            <person name="Wang N."/>
            <person name="Chen C."/>
            <person name="Wu H."/>
            <person name="Zhao Y."/>
            <person name="Zhang J."/>
            <person name="Li Y."/>
            <person name="Zhou W."/>
            <person name="Zhang B."/>
            <person name="Hu W."/>
            <person name="Eijk M."/>
            <person name="Tang J."/>
            <person name="Witsenboer H."/>
            <person name="Zhao S."/>
            <person name="Li Z."/>
            <person name="Zhang A."/>
            <person name="Wang D."/>
            <person name="Liang C."/>
        </authorList>
    </citation>
    <scope>NUCLEOTIDE SEQUENCE [LARGE SCALE GENOMIC DNA]</scope>
    <source>
        <strain evidence="2">cv. G1812</strain>
    </source>
</reference>
<proteinExistence type="predicted"/>
<dbReference type="Proteomes" id="UP000015106">
    <property type="component" value="Chromosome 4"/>
</dbReference>
<sequence>WSLRPPACTVDTAQAHEQYRSTPPPASRLRRRRLPPSLARAPPHGLRQPAATPPTRSTRSLLSPSADPRGRRPSVAMANTLRLYLTCIRNTLEAAMCLQVRTSSRIAIPLGNFLICSKRKLMSRVLVPCAARISLAKRSRGTTSRRWSSRLALNFC</sequence>
<name>A0A8R7UA64_TRIUA</name>
<evidence type="ECO:0000256" key="1">
    <source>
        <dbReference type="SAM" id="MobiDB-lite"/>
    </source>
</evidence>
<keyword evidence="3" id="KW-1185">Reference proteome</keyword>
<organism evidence="2 3">
    <name type="scientific">Triticum urartu</name>
    <name type="common">Red wild einkorn</name>
    <name type="synonym">Crithodium urartu</name>
    <dbReference type="NCBI Taxonomy" id="4572"/>
    <lineage>
        <taxon>Eukaryota</taxon>
        <taxon>Viridiplantae</taxon>
        <taxon>Streptophyta</taxon>
        <taxon>Embryophyta</taxon>
        <taxon>Tracheophyta</taxon>
        <taxon>Spermatophyta</taxon>
        <taxon>Magnoliopsida</taxon>
        <taxon>Liliopsida</taxon>
        <taxon>Poales</taxon>
        <taxon>Poaceae</taxon>
        <taxon>BOP clade</taxon>
        <taxon>Pooideae</taxon>
        <taxon>Triticodae</taxon>
        <taxon>Triticeae</taxon>
        <taxon>Triticinae</taxon>
        <taxon>Triticum</taxon>
    </lineage>
</organism>
<dbReference type="AlphaFoldDB" id="A0A8R7UA64"/>
<protein>
    <submittedName>
        <fullName evidence="2">Uncharacterized protein</fullName>
    </submittedName>
</protein>
<evidence type="ECO:0000313" key="2">
    <source>
        <dbReference type="EnsemblPlants" id="TuG1812G0400003822.01.T02"/>
    </source>
</evidence>
<reference evidence="3" key="1">
    <citation type="journal article" date="2013" name="Nature">
        <title>Draft genome of the wheat A-genome progenitor Triticum urartu.</title>
        <authorList>
            <person name="Ling H.Q."/>
            <person name="Zhao S."/>
            <person name="Liu D."/>
            <person name="Wang J."/>
            <person name="Sun H."/>
            <person name="Zhang C."/>
            <person name="Fan H."/>
            <person name="Li D."/>
            <person name="Dong L."/>
            <person name="Tao Y."/>
            <person name="Gao C."/>
            <person name="Wu H."/>
            <person name="Li Y."/>
            <person name="Cui Y."/>
            <person name="Guo X."/>
            <person name="Zheng S."/>
            <person name="Wang B."/>
            <person name="Yu K."/>
            <person name="Liang Q."/>
            <person name="Yang W."/>
            <person name="Lou X."/>
            <person name="Chen J."/>
            <person name="Feng M."/>
            <person name="Jian J."/>
            <person name="Zhang X."/>
            <person name="Luo G."/>
            <person name="Jiang Y."/>
            <person name="Liu J."/>
            <person name="Wang Z."/>
            <person name="Sha Y."/>
            <person name="Zhang B."/>
            <person name="Wu H."/>
            <person name="Tang D."/>
            <person name="Shen Q."/>
            <person name="Xue P."/>
            <person name="Zou S."/>
            <person name="Wang X."/>
            <person name="Liu X."/>
            <person name="Wang F."/>
            <person name="Yang Y."/>
            <person name="An X."/>
            <person name="Dong Z."/>
            <person name="Zhang K."/>
            <person name="Zhang X."/>
            <person name="Luo M.C."/>
            <person name="Dvorak J."/>
            <person name="Tong Y."/>
            <person name="Wang J."/>
            <person name="Yang H."/>
            <person name="Li Z."/>
            <person name="Wang D."/>
            <person name="Zhang A."/>
            <person name="Wang J."/>
        </authorList>
    </citation>
    <scope>NUCLEOTIDE SEQUENCE</scope>
    <source>
        <strain evidence="3">cv. G1812</strain>
    </source>
</reference>